<accession>A0A0C9SK91</accession>
<dbReference type="Proteomes" id="UP000053263">
    <property type="component" value="Unassembled WGS sequence"/>
</dbReference>
<feature type="transmembrane region" description="Helical" evidence="2">
    <location>
        <begin position="58"/>
        <end position="75"/>
    </location>
</feature>
<name>A0A0C9SK91_PLICR</name>
<keyword evidence="2" id="KW-1133">Transmembrane helix</keyword>
<proteinExistence type="predicted"/>
<sequence length="293" mass="32587">MPPPRQVTYAKASELIHHKWLADIVLSGVQEGPPENAPAQPVRSGGDEAVRRHRAPRFSFFFSFLFCLTTLISNACAHPCVLDVQAPRASATLTRTRTFSAATLAFTPLTRTRTRSTPTRTPAYASPPPTLSAARTHKRVSAAPLPDRQQSRMRIGSARPLGDCQGLRRPRPRPRPRILSGRAHSRIASTCACAHTVSTHLRPPPHQQRARSRPPAHWHPRAYAHRPRRRLYARCQRQRPRLHRPRPAYTRPCSGIPRTPHPVPRNVASAHLCASVVHARARISACTPTSAVL</sequence>
<evidence type="ECO:0000256" key="1">
    <source>
        <dbReference type="SAM" id="MobiDB-lite"/>
    </source>
</evidence>
<evidence type="ECO:0000313" key="4">
    <source>
        <dbReference type="Proteomes" id="UP000053263"/>
    </source>
</evidence>
<feature type="compositionally biased region" description="Low complexity" evidence="1">
    <location>
        <begin position="113"/>
        <end position="122"/>
    </location>
</feature>
<protein>
    <submittedName>
        <fullName evidence="3">Unplaced genomic scaffold PLICRscaffold_26, whole genome shotgun sequence</fullName>
    </submittedName>
</protein>
<dbReference type="AlphaFoldDB" id="A0A0C9SK91"/>
<feature type="region of interest" description="Disordered" evidence="1">
    <location>
        <begin position="113"/>
        <end position="178"/>
    </location>
</feature>
<keyword evidence="2" id="KW-0472">Membrane</keyword>
<reference evidence="3 4" key="1">
    <citation type="submission" date="2014-06" db="EMBL/GenBank/DDBJ databases">
        <title>Evolutionary Origins and Diversification of the Mycorrhizal Mutualists.</title>
        <authorList>
            <consortium name="DOE Joint Genome Institute"/>
            <consortium name="Mycorrhizal Genomics Consortium"/>
            <person name="Kohler A."/>
            <person name="Kuo A."/>
            <person name="Nagy L.G."/>
            <person name="Floudas D."/>
            <person name="Copeland A."/>
            <person name="Barry K.W."/>
            <person name="Cichocki N."/>
            <person name="Veneault-Fourrey C."/>
            <person name="LaButti K."/>
            <person name="Lindquist E.A."/>
            <person name="Lipzen A."/>
            <person name="Lundell T."/>
            <person name="Morin E."/>
            <person name="Murat C."/>
            <person name="Riley R."/>
            <person name="Ohm R."/>
            <person name="Sun H."/>
            <person name="Tunlid A."/>
            <person name="Henrissat B."/>
            <person name="Grigoriev I.V."/>
            <person name="Hibbett D.S."/>
            <person name="Martin F."/>
        </authorList>
    </citation>
    <scope>NUCLEOTIDE SEQUENCE [LARGE SCALE GENOMIC DNA]</scope>
    <source>
        <strain evidence="3 4">FD-325 SS-3</strain>
    </source>
</reference>
<dbReference type="EMBL" id="KN832579">
    <property type="protein sequence ID" value="KII83326.1"/>
    <property type="molecule type" value="Genomic_DNA"/>
</dbReference>
<feature type="region of interest" description="Disordered" evidence="1">
    <location>
        <begin position="239"/>
        <end position="261"/>
    </location>
</feature>
<evidence type="ECO:0000256" key="2">
    <source>
        <dbReference type="SAM" id="Phobius"/>
    </source>
</evidence>
<gene>
    <name evidence="3" type="ORF">PLICRDRAFT_47370</name>
</gene>
<dbReference type="HOGENOM" id="CLU_950356_0_0_1"/>
<evidence type="ECO:0000313" key="3">
    <source>
        <dbReference type="EMBL" id="KII83326.1"/>
    </source>
</evidence>
<keyword evidence="2" id="KW-0812">Transmembrane</keyword>
<keyword evidence="4" id="KW-1185">Reference proteome</keyword>
<feature type="region of interest" description="Disordered" evidence="1">
    <location>
        <begin position="198"/>
        <end position="219"/>
    </location>
</feature>
<feature type="compositionally biased region" description="Basic residues" evidence="1">
    <location>
        <begin position="208"/>
        <end position="219"/>
    </location>
</feature>
<organism evidence="3 4">
    <name type="scientific">Plicaturopsis crispa FD-325 SS-3</name>
    <dbReference type="NCBI Taxonomy" id="944288"/>
    <lineage>
        <taxon>Eukaryota</taxon>
        <taxon>Fungi</taxon>
        <taxon>Dikarya</taxon>
        <taxon>Basidiomycota</taxon>
        <taxon>Agaricomycotina</taxon>
        <taxon>Agaricomycetes</taxon>
        <taxon>Agaricomycetidae</taxon>
        <taxon>Amylocorticiales</taxon>
        <taxon>Amylocorticiaceae</taxon>
        <taxon>Plicatura</taxon>
        <taxon>Plicaturopsis crispa</taxon>
    </lineage>
</organism>